<dbReference type="EMBL" id="LXEU01000082">
    <property type="protein sequence ID" value="OAT46455.1"/>
    <property type="molecule type" value="Genomic_DNA"/>
</dbReference>
<keyword evidence="1" id="KW-0472">Membrane</keyword>
<comment type="caution">
    <text evidence="2">The sequence shown here is derived from an EMBL/GenBank/DDBJ whole genome shotgun (WGS) entry which is preliminary data.</text>
</comment>
<gene>
    <name evidence="2" type="ORF">M989_04118</name>
</gene>
<protein>
    <submittedName>
        <fullName evidence="2">Uncharacterized protein</fullName>
    </submittedName>
</protein>
<dbReference type="Proteomes" id="UP000078386">
    <property type="component" value="Unassembled WGS sequence"/>
</dbReference>
<evidence type="ECO:0000256" key="1">
    <source>
        <dbReference type="SAM" id="Phobius"/>
    </source>
</evidence>
<reference evidence="2 3" key="1">
    <citation type="submission" date="2016-04" db="EMBL/GenBank/DDBJ databases">
        <title>ATOL: Assembling a taxonomically balanced genome-scale reconstruction of the evolutionary history of the Enterobacteriaceae.</title>
        <authorList>
            <person name="Plunkett G.III."/>
            <person name="Neeno-Eckwall E.C."/>
            <person name="Glasner J.D."/>
            <person name="Perna N.T."/>
        </authorList>
    </citation>
    <scope>NUCLEOTIDE SEQUENCE [LARGE SCALE GENOMIC DNA]</scope>
    <source>
        <strain evidence="2 3">ATCC 51603</strain>
    </source>
</reference>
<dbReference type="PATRIC" id="fig|1354264.4.peg.4262"/>
<feature type="transmembrane region" description="Helical" evidence="1">
    <location>
        <begin position="59"/>
        <end position="78"/>
    </location>
</feature>
<organism evidence="2 3">
    <name type="scientific">Kluyvera georgiana ATCC 51603</name>
    <dbReference type="NCBI Taxonomy" id="1354264"/>
    <lineage>
        <taxon>Bacteria</taxon>
        <taxon>Pseudomonadati</taxon>
        <taxon>Pseudomonadota</taxon>
        <taxon>Gammaproteobacteria</taxon>
        <taxon>Enterobacterales</taxon>
        <taxon>Enterobacteriaceae</taxon>
        <taxon>Kluyvera</taxon>
    </lineage>
</organism>
<proteinExistence type="predicted"/>
<keyword evidence="3" id="KW-1185">Reference proteome</keyword>
<sequence>MAAQAPYPAYCDVSGIIYLNCGSHHEPATCLKVHLIYSADTIRKIIRGSVMSNLNFQQLFTLLVSVAIVAGFLSHWVLTY</sequence>
<keyword evidence="1" id="KW-0812">Transmembrane</keyword>
<name>A0A1B7JF62_9ENTR</name>
<keyword evidence="1" id="KW-1133">Transmembrane helix</keyword>
<evidence type="ECO:0000313" key="3">
    <source>
        <dbReference type="Proteomes" id="UP000078386"/>
    </source>
</evidence>
<evidence type="ECO:0000313" key="2">
    <source>
        <dbReference type="EMBL" id="OAT46455.1"/>
    </source>
</evidence>
<dbReference type="AlphaFoldDB" id="A0A1B7JF62"/>
<accession>A0A1B7JF62</accession>